<sequence>MTAKDLRRGLAPVSPIVQLRGTPTPEQVAALVVVLASVAGSAEAGEAAPRRTSLWAERARPAFGPLTHGAGGWRRSALPR</sequence>
<dbReference type="EMBL" id="FMHY01000002">
    <property type="protein sequence ID" value="SCL58340.1"/>
    <property type="molecule type" value="Genomic_DNA"/>
</dbReference>
<protein>
    <submittedName>
        <fullName evidence="1">Acyl-CoA carboxylase epsilon subunit</fullName>
    </submittedName>
</protein>
<gene>
    <name evidence="1" type="ORF">GA0070604_3811</name>
</gene>
<dbReference type="STRING" id="227316.GA0070604_3811"/>
<evidence type="ECO:0000313" key="2">
    <source>
        <dbReference type="Proteomes" id="UP000199696"/>
    </source>
</evidence>
<dbReference type="GO" id="GO:0003989">
    <property type="term" value="F:acetyl-CoA carboxylase activity"/>
    <property type="evidence" value="ECO:0007669"/>
    <property type="project" value="InterPro"/>
</dbReference>
<reference evidence="2" key="1">
    <citation type="submission" date="2016-06" db="EMBL/GenBank/DDBJ databases">
        <authorList>
            <person name="Varghese N."/>
            <person name="Submissions Spin"/>
        </authorList>
    </citation>
    <scope>NUCLEOTIDE SEQUENCE [LARGE SCALE GENOMIC DNA]</scope>
    <source>
        <strain evidence="2">DSM 44814</strain>
    </source>
</reference>
<dbReference type="InterPro" id="IPR032716">
    <property type="entry name" value="ACC_epsilon"/>
</dbReference>
<accession>A0A1C6UWE7</accession>
<dbReference type="OrthoDB" id="4300992at2"/>
<dbReference type="Proteomes" id="UP000199696">
    <property type="component" value="Unassembled WGS sequence"/>
</dbReference>
<dbReference type="Pfam" id="PF13822">
    <property type="entry name" value="ACC_epsilon"/>
    <property type="match status" value="1"/>
</dbReference>
<keyword evidence="2" id="KW-1185">Reference proteome</keyword>
<organism evidence="1 2">
    <name type="scientific">Micromonospora eburnea</name>
    <dbReference type="NCBI Taxonomy" id="227316"/>
    <lineage>
        <taxon>Bacteria</taxon>
        <taxon>Bacillati</taxon>
        <taxon>Actinomycetota</taxon>
        <taxon>Actinomycetes</taxon>
        <taxon>Micromonosporales</taxon>
        <taxon>Micromonosporaceae</taxon>
        <taxon>Micromonospora</taxon>
    </lineage>
</organism>
<dbReference type="AlphaFoldDB" id="A0A1C6UWE7"/>
<dbReference type="GO" id="GO:0004658">
    <property type="term" value="F:propionyl-CoA carboxylase activity"/>
    <property type="evidence" value="ECO:0007669"/>
    <property type="project" value="InterPro"/>
</dbReference>
<name>A0A1C6UWE7_9ACTN</name>
<dbReference type="RefSeq" id="WP_091119921.1">
    <property type="nucleotide sequence ID" value="NZ_FMHY01000002.1"/>
</dbReference>
<evidence type="ECO:0000313" key="1">
    <source>
        <dbReference type="EMBL" id="SCL58340.1"/>
    </source>
</evidence>
<proteinExistence type="predicted"/>